<sequence length="1580" mass="175664">MHDEAAKRVPPGGRHDTSSAAFVASVRKRVAAAVHEHHTHVPQAWRCLSVGCFGEAQRLSRARNDIVCLAAALTMCGNTDMALKMLEAYIIASCVLAHEGRLRPNYPAEDYVWRLNQLIVGWMTGPAAAEEVMGASAQARDEEEYYAAVLDAAAFLDWDSIHRWFIIALFLHEGGEYRPPNVLWFHFFFALFTKGIPEAAVVDQAQRPAWQRQRQRQRQKLVPEQFRQNELEDILLLQCEESDVDLINAVTAWKTRRYRSAIAAATRFLSVEESNFRIMDANMRVMSRFLRCMSLIEIGERTIAAKDALELLREGNHFVSTVGASISAFLMPLPQAVQMVTSYEGEAQLREYVFVLCEYVHALTLVQIGCVEAALKVLRCAIPAASNYDVGDWLLNLMVIACTALEDSATLLKTALSPQRQLYLSLCPAFFGGLGSDGAKLRANTPAGRLLYPSHLPTCASVRQMLPFHLNRAHHFFARGKYIEAWGNVCLAVGCAEEIVGSVELAFTDCSPLKTYYFGCHLGFVLLQTVLAVMALGDGAASLGCDTDTAQALLEKGATLCEEVLRKCEAWSRRLRQFYPNVRLGRVALSLDATMSRADNFLSRAICLAWQYPNCGVAQNCLTLALYVSHHIPEAVDNAAKALQTFPHSREINTVYRQIMAKDGVYVFNYRTLVPVRYAPCSGRRWTKRMLVVMLLLVVNFVIFTLTVVVNFPVWVAPSEVMKEFSVRLQLPSVFPLYYAVLIIVYAVSATVSQQNLVRTIMLSLFFQDARMNRFLFPMRGIALVNAFNAIQLTIAGNNFLFESHWYTFLLYLLLALFLVPFTSRVWFLPSVDEPKDSVWKWLTLLAVDTLSALLLLVPHIALFAVEPIMFIVFFFFLPARPPDKGNVSGNVQRRLRRHKACRKKSISPYIEGGHSQFIHVRLLSLLYYKTHSDLRTRHLLEYQIDEDNYRIFPLIELYDCIATEPIDRLTHETQVKERSRHGVLEFLSSLRRPFVHEDSDAEEMQGDMEECLSQATTQDYNFDFRGLLAGSPRSRPAAGHGYAAGKATVTAEEARGAHLSPGDARGSNPARPTATKEGQEPTLPGVLGKERRADTRGGEAEQKHRASSSGRMQPAPNSHLDYNSAGDAMPTRKSGDNMFVAPPGCVGKQAPQEAPLRGDAKESMPIRADAYRASTEARPIHDVKSSPPDTDEDDTPRGERSRSVPEAKTTPEVLRHRPSGTSAAARAECVSSVDESDEALGSHVDPEFVPLEEESLLCALRGLYRALNSPLLAQGPHVLEAKQLQKQKHVVEERLSELYELNASHWEMRSSRCLELCCKVISKVVETGDDDSNPVAAGNVSLMRTILHVLDAPEIFDTILLNGLPGLCVVHGYTVMLSVIMSPRCVQVMKYIHWDSLLRSFMCDPAPAGVEALRIVLDAFHRVSSPGIRGKVVPLFQGAVEAVLRSPALNAPATALDGLLSRLKNEGNVKVDFWQVEGAGGDTIFSNACALGNVALAKALWSLGLVPNPNRVQSDGTNALMQAVLQDRRDVVRWFCGLPPTATAESFTYRHPQRGTVLDIAKGGVLHSMLREAMTRQKK</sequence>
<evidence type="ECO:0000256" key="1">
    <source>
        <dbReference type="SAM" id="MobiDB-lite"/>
    </source>
</evidence>
<keyword evidence="2" id="KW-1133">Transmembrane helix</keyword>
<proteinExistence type="predicted"/>
<feature type="transmembrane region" description="Helical" evidence="2">
    <location>
        <begin position="809"/>
        <end position="830"/>
    </location>
</feature>
<gene>
    <name evidence="3" type="ORF">Tco025E_00467</name>
</gene>
<evidence type="ECO:0000256" key="2">
    <source>
        <dbReference type="SAM" id="Phobius"/>
    </source>
</evidence>
<feature type="transmembrane region" description="Helical" evidence="2">
    <location>
        <begin position="516"/>
        <end position="536"/>
    </location>
</feature>
<feature type="transmembrane region" description="Helical" evidence="2">
    <location>
        <begin position="736"/>
        <end position="754"/>
    </location>
</feature>
<keyword evidence="2" id="KW-0472">Membrane</keyword>
<organism evidence="3 4">
    <name type="scientific">Trypanosoma conorhini</name>
    <dbReference type="NCBI Taxonomy" id="83891"/>
    <lineage>
        <taxon>Eukaryota</taxon>
        <taxon>Discoba</taxon>
        <taxon>Euglenozoa</taxon>
        <taxon>Kinetoplastea</taxon>
        <taxon>Metakinetoplastina</taxon>
        <taxon>Trypanosomatida</taxon>
        <taxon>Trypanosomatidae</taxon>
        <taxon>Trypanosoma</taxon>
    </lineage>
</organism>
<feature type="compositionally biased region" description="Basic and acidic residues" evidence="1">
    <location>
        <begin position="1089"/>
        <end position="1105"/>
    </location>
</feature>
<comment type="caution">
    <text evidence="3">The sequence shown here is derived from an EMBL/GenBank/DDBJ whole genome shotgun (WGS) entry which is preliminary data.</text>
</comment>
<protein>
    <submittedName>
        <fullName evidence="3">Uncharacterized protein</fullName>
    </submittedName>
</protein>
<evidence type="ECO:0000313" key="4">
    <source>
        <dbReference type="Proteomes" id="UP000284403"/>
    </source>
</evidence>
<feature type="region of interest" description="Disordered" evidence="1">
    <location>
        <begin position="1055"/>
        <end position="1224"/>
    </location>
</feature>
<accession>A0A3R7LLX5</accession>
<keyword evidence="2" id="KW-0812">Transmembrane</keyword>
<reference evidence="3 4" key="1">
    <citation type="journal article" date="2018" name="BMC Genomics">
        <title>Genomic comparison of Trypanosoma conorhini and Trypanosoma rangeli to Trypanosoma cruzi strains of high and low virulence.</title>
        <authorList>
            <person name="Bradwell K.R."/>
            <person name="Koparde V.N."/>
            <person name="Matveyev A.V."/>
            <person name="Serrano M.G."/>
            <person name="Alves J.M."/>
            <person name="Parikh H."/>
            <person name="Huang B."/>
            <person name="Lee V."/>
            <person name="Espinosa-Alvarez O."/>
            <person name="Ortiz P.A."/>
            <person name="Costa-Martins A.G."/>
            <person name="Teixeira M.M."/>
            <person name="Buck G.A."/>
        </authorList>
    </citation>
    <scope>NUCLEOTIDE SEQUENCE [LARGE SCALE GENOMIC DNA]</scope>
    <source>
        <strain evidence="3 4">025E</strain>
    </source>
</reference>
<keyword evidence="4" id="KW-1185">Reference proteome</keyword>
<dbReference type="InterPro" id="IPR036770">
    <property type="entry name" value="Ankyrin_rpt-contain_sf"/>
</dbReference>
<dbReference type="GeneID" id="40314078"/>
<feature type="transmembrane region" description="Helical" evidence="2">
    <location>
        <begin position="775"/>
        <end position="797"/>
    </location>
</feature>
<name>A0A3R7LLX5_9TRYP</name>
<feature type="transmembrane region" description="Helical" evidence="2">
    <location>
        <begin position="851"/>
        <end position="878"/>
    </location>
</feature>
<dbReference type="RefSeq" id="XP_029232482.1">
    <property type="nucleotide sequence ID" value="XM_029367409.1"/>
</dbReference>
<dbReference type="EMBL" id="MKKU01000011">
    <property type="protein sequence ID" value="RNF27276.1"/>
    <property type="molecule type" value="Genomic_DNA"/>
</dbReference>
<evidence type="ECO:0000313" key="3">
    <source>
        <dbReference type="EMBL" id="RNF27276.1"/>
    </source>
</evidence>
<dbReference type="OrthoDB" id="278776at2759"/>
<dbReference type="Gene3D" id="1.25.40.20">
    <property type="entry name" value="Ankyrin repeat-containing domain"/>
    <property type="match status" value="1"/>
</dbReference>
<feature type="transmembrane region" description="Helical" evidence="2">
    <location>
        <begin position="691"/>
        <end position="716"/>
    </location>
</feature>
<dbReference type="Proteomes" id="UP000284403">
    <property type="component" value="Unassembled WGS sequence"/>
</dbReference>
<feature type="compositionally biased region" description="Basic and acidic residues" evidence="1">
    <location>
        <begin position="1196"/>
        <end position="1206"/>
    </location>
</feature>